<evidence type="ECO:0000259" key="1">
    <source>
        <dbReference type="Pfam" id="PF05168"/>
    </source>
</evidence>
<evidence type="ECO:0000313" key="2">
    <source>
        <dbReference type="EMBL" id="SFS08720.1"/>
    </source>
</evidence>
<dbReference type="Pfam" id="PF05168">
    <property type="entry name" value="HEPN"/>
    <property type="match status" value="1"/>
</dbReference>
<dbReference type="InterPro" id="IPR007842">
    <property type="entry name" value="HEPN_dom"/>
</dbReference>
<reference evidence="2 3" key="1">
    <citation type="submission" date="2016-10" db="EMBL/GenBank/DDBJ databases">
        <authorList>
            <person name="Varghese N."/>
            <person name="Submissions S."/>
        </authorList>
    </citation>
    <scope>NUCLEOTIDE SEQUENCE [LARGE SCALE GENOMIC DNA]</scope>
    <source>
        <strain evidence="2 3">IAM 15147</strain>
    </source>
</reference>
<protein>
    <submittedName>
        <fullName evidence="2">HEPN domain-containing protein</fullName>
    </submittedName>
</protein>
<organism evidence="2 3">
    <name type="scientific">Agrococcus baldri</name>
    <dbReference type="NCBI Taxonomy" id="153730"/>
    <lineage>
        <taxon>Bacteria</taxon>
        <taxon>Bacillati</taxon>
        <taxon>Actinomycetota</taxon>
        <taxon>Actinomycetes</taxon>
        <taxon>Micrococcales</taxon>
        <taxon>Microbacteriaceae</taxon>
        <taxon>Agrococcus</taxon>
    </lineage>
</organism>
<name>A0AA94HLR8_9MICO</name>
<keyword evidence="3" id="KW-1185">Reference proteome</keyword>
<dbReference type="AlphaFoldDB" id="A0AA94HLR8"/>
<dbReference type="RefSeq" id="WP_092916787.1">
    <property type="nucleotide sequence ID" value="NZ_FOZN01000002.1"/>
</dbReference>
<comment type="caution">
    <text evidence="2">The sequence shown here is derived from an EMBL/GenBank/DDBJ whole genome shotgun (WGS) entry which is preliminary data.</text>
</comment>
<sequence length="156" mass="17249">MTPGWQQGRAELDAMLQRGQLQRAPASAELVFEYLHQAQAHLGTASRNVEEDPVGAFQLAYDAARKALASLLLMQGLRPTASGGHIVVYDAVFAQFGSVLGDVIRPFGGMRRLRNSSEYPSVERPIASEDDAWDAIEHARAMVEAAWRLRKELPIY</sequence>
<dbReference type="Gene3D" id="1.20.120.330">
    <property type="entry name" value="Nucleotidyltransferases domain 2"/>
    <property type="match status" value="1"/>
</dbReference>
<evidence type="ECO:0000313" key="3">
    <source>
        <dbReference type="Proteomes" id="UP000198506"/>
    </source>
</evidence>
<accession>A0AA94HLR8</accession>
<proteinExistence type="predicted"/>
<gene>
    <name evidence="2" type="ORF">SAMN04487783_1146</name>
</gene>
<dbReference type="EMBL" id="FOZN01000002">
    <property type="protein sequence ID" value="SFS08720.1"/>
    <property type="molecule type" value="Genomic_DNA"/>
</dbReference>
<dbReference type="Proteomes" id="UP000198506">
    <property type="component" value="Unassembled WGS sequence"/>
</dbReference>
<feature type="domain" description="HEPN" evidence="1">
    <location>
        <begin position="34"/>
        <end position="145"/>
    </location>
</feature>